<feature type="region of interest" description="Disordered" evidence="1">
    <location>
        <begin position="462"/>
        <end position="484"/>
    </location>
</feature>
<evidence type="ECO:0000313" key="3">
    <source>
        <dbReference type="Proteomes" id="UP000509510"/>
    </source>
</evidence>
<feature type="compositionally biased region" description="Polar residues" evidence="1">
    <location>
        <begin position="1"/>
        <end position="13"/>
    </location>
</feature>
<evidence type="ECO:0000313" key="2">
    <source>
        <dbReference type="EMBL" id="QKX54677.1"/>
    </source>
</evidence>
<keyword evidence="3" id="KW-1185">Reference proteome</keyword>
<dbReference type="GeneID" id="55989275"/>
<protein>
    <submittedName>
        <fullName evidence="2">Uncharacterized protein</fullName>
    </submittedName>
</protein>
<dbReference type="OrthoDB" id="10612689at2759"/>
<gene>
    <name evidence="2" type="ORF">TRUGW13939_01765</name>
</gene>
<dbReference type="RefSeq" id="XP_035340856.1">
    <property type="nucleotide sequence ID" value="XM_035484963.1"/>
</dbReference>
<feature type="compositionally biased region" description="Acidic residues" evidence="1">
    <location>
        <begin position="462"/>
        <end position="475"/>
    </location>
</feature>
<dbReference type="AlphaFoldDB" id="A0A7H8QL82"/>
<proteinExistence type="predicted"/>
<dbReference type="KEGG" id="trg:TRUGW13939_01765"/>
<dbReference type="Proteomes" id="UP000509510">
    <property type="component" value="Chromosome I"/>
</dbReference>
<name>A0A7H8QL82_TALRU</name>
<feature type="compositionally biased region" description="Basic and acidic residues" evidence="1">
    <location>
        <begin position="367"/>
        <end position="391"/>
    </location>
</feature>
<evidence type="ECO:0000256" key="1">
    <source>
        <dbReference type="SAM" id="MobiDB-lite"/>
    </source>
</evidence>
<feature type="region of interest" description="Disordered" evidence="1">
    <location>
        <begin position="303"/>
        <end position="434"/>
    </location>
</feature>
<feature type="compositionally biased region" description="Polar residues" evidence="1">
    <location>
        <begin position="399"/>
        <end position="412"/>
    </location>
</feature>
<organism evidence="2 3">
    <name type="scientific">Talaromyces rugulosus</name>
    <name type="common">Penicillium rugulosum</name>
    <dbReference type="NCBI Taxonomy" id="121627"/>
    <lineage>
        <taxon>Eukaryota</taxon>
        <taxon>Fungi</taxon>
        <taxon>Dikarya</taxon>
        <taxon>Ascomycota</taxon>
        <taxon>Pezizomycotina</taxon>
        <taxon>Eurotiomycetes</taxon>
        <taxon>Eurotiomycetidae</taxon>
        <taxon>Eurotiales</taxon>
        <taxon>Trichocomaceae</taxon>
        <taxon>Talaromyces</taxon>
        <taxon>Talaromyces sect. Islandici</taxon>
    </lineage>
</organism>
<feature type="compositionally biased region" description="Basic and acidic residues" evidence="1">
    <location>
        <begin position="238"/>
        <end position="249"/>
    </location>
</feature>
<sequence>MGAIESTMTNGDNNGHPMNILLADTYRDRSQKNDRTRRDSIQTFYSANEELESNDHASHSPGIDNETAWSPLKQDQMKGRLAEPFQTPERKRPNAKPRVSDRLDEPFSFSVPEIQRSHVKPRVSDRLDNPFSGPDQLPFDRPLTYDDKHTSHTRKAKQRPESSISLNSQISREIKNFHGHEPAASHWQTPIDPRAGDVPLPLDTAGKSHNRPSRLTKNKRPEQDINPPSRRPVQQRELLPHTRAVEHPRPLPKVQGSRKYLSKRPPPLSLKGSSRDFEGSGSCQVGPDISILSGETAYVQPRRLLVKKPKGRGDVPKDFSKSKDYEQPSLRPGKQQQLHTQHSPVSPISSGPLGSPVSSVSSLSFTDNHRDLSQKEDRSDIISPELDKPDSEVEILQPTKLQPQRVFPSTPSRYLESHRSSDEESSGEEADSTLWRPVGSRTGLFAGRFEFELDIPVVTETYEEPASESESDSDSQADVSAKGKCKQPVRVQTKTIDATTIEGCVEITEFEIIAVDKGNQDIAVDEKNQHHYLECIIPSKCFIMNNKPSEKKNDDVYSYNNPATRKARYYGIIEGIRFPRHMKQCTLVANFNVQYSPKINFSIKVKDWKVDVEWIRREREQ</sequence>
<feature type="compositionally biased region" description="Basic and acidic residues" evidence="1">
    <location>
        <begin position="25"/>
        <end position="40"/>
    </location>
</feature>
<feature type="region of interest" description="Disordered" evidence="1">
    <location>
        <begin position="181"/>
        <end position="288"/>
    </location>
</feature>
<feature type="compositionally biased region" description="Basic and acidic residues" evidence="1">
    <location>
        <begin position="88"/>
        <end position="105"/>
    </location>
</feature>
<feature type="compositionally biased region" description="Low complexity" evidence="1">
    <location>
        <begin position="343"/>
        <end position="364"/>
    </location>
</feature>
<feature type="region of interest" description="Disordered" evidence="1">
    <location>
        <begin position="1"/>
        <end position="167"/>
    </location>
</feature>
<dbReference type="EMBL" id="CP055898">
    <property type="protein sequence ID" value="QKX54677.1"/>
    <property type="molecule type" value="Genomic_DNA"/>
</dbReference>
<feature type="compositionally biased region" description="Basic and acidic residues" evidence="1">
    <location>
        <begin position="311"/>
        <end position="326"/>
    </location>
</feature>
<feature type="compositionally biased region" description="Basic residues" evidence="1">
    <location>
        <begin position="208"/>
        <end position="218"/>
    </location>
</feature>
<reference evidence="3" key="1">
    <citation type="submission" date="2020-06" db="EMBL/GenBank/DDBJ databases">
        <title>A chromosome-scale genome assembly of Talaromyces rugulosus W13939.</title>
        <authorList>
            <person name="Wang B."/>
            <person name="Guo L."/>
            <person name="Ye K."/>
            <person name="Wang L."/>
        </authorList>
    </citation>
    <scope>NUCLEOTIDE SEQUENCE [LARGE SCALE GENOMIC DNA]</scope>
    <source>
        <strain evidence="3">W13939</strain>
    </source>
</reference>
<accession>A0A7H8QL82</accession>